<dbReference type="OrthoDB" id="184880at2759"/>
<evidence type="ECO:0000313" key="2">
    <source>
        <dbReference type="Proteomes" id="UP000829685"/>
    </source>
</evidence>
<sequence>MTTAPEYVFTRDYEDNNRIWLTDVASRLPTAVQLDGFDISFDAAPPQQWLSPNVSFRLWNIKHDAPEDVVGRYDIVHIRLFGYVLKDDEVEDALKRLTTLLKPGGYIQWGEPDRDSFRLQTTSRENKSDAMEQLRNLTASQDPRMKPTWVTKLPELFTKCGLLNVEADVRDAPPDLAMAMHECNLTLHTLLPRQTKNHEAARAVSSLLPEACRETRAGSCYAFTRWTVVGMKPSCENTAAEHGWGSVNLGGST</sequence>
<dbReference type="InterPro" id="IPR029063">
    <property type="entry name" value="SAM-dependent_MTases_sf"/>
</dbReference>
<organism evidence="1 2">
    <name type="scientific">Neoarthrinium moseri</name>
    <dbReference type="NCBI Taxonomy" id="1658444"/>
    <lineage>
        <taxon>Eukaryota</taxon>
        <taxon>Fungi</taxon>
        <taxon>Dikarya</taxon>
        <taxon>Ascomycota</taxon>
        <taxon>Pezizomycotina</taxon>
        <taxon>Sordariomycetes</taxon>
        <taxon>Xylariomycetidae</taxon>
        <taxon>Amphisphaeriales</taxon>
        <taxon>Apiosporaceae</taxon>
        <taxon>Neoarthrinium</taxon>
    </lineage>
</organism>
<dbReference type="AlphaFoldDB" id="A0A9P9WPI2"/>
<comment type="caution">
    <text evidence="1">The sequence shown here is derived from an EMBL/GenBank/DDBJ whole genome shotgun (WGS) entry which is preliminary data.</text>
</comment>
<gene>
    <name evidence="1" type="ORF">JX265_005254</name>
</gene>
<keyword evidence="2" id="KW-1185">Reference proteome</keyword>
<reference evidence="1" key="1">
    <citation type="submission" date="2021-03" db="EMBL/GenBank/DDBJ databases">
        <title>Revisited historic fungal species revealed as producer of novel bioactive compounds through whole genome sequencing and comparative genomics.</title>
        <authorList>
            <person name="Vignolle G.A."/>
            <person name="Hochenegger N."/>
            <person name="Mach R.L."/>
            <person name="Mach-Aigner A.R."/>
            <person name="Javad Rahimi M."/>
            <person name="Salim K.A."/>
            <person name="Chan C.M."/>
            <person name="Lim L.B.L."/>
            <person name="Cai F."/>
            <person name="Druzhinina I.S."/>
            <person name="U'Ren J.M."/>
            <person name="Derntl C."/>
        </authorList>
    </citation>
    <scope>NUCLEOTIDE SEQUENCE</scope>
    <source>
        <strain evidence="1">TUCIM 5799</strain>
    </source>
</reference>
<accession>A0A9P9WPI2</accession>
<dbReference type="EMBL" id="JAFIMR010000010">
    <property type="protein sequence ID" value="KAI1873632.1"/>
    <property type="molecule type" value="Genomic_DNA"/>
</dbReference>
<proteinExistence type="predicted"/>
<dbReference type="Gene3D" id="3.40.50.150">
    <property type="entry name" value="Vaccinia Virus protein VP39"/>
    <property type="match status" value="1"/>
</dbReference>
<dbReference type="SUPFAM" id="SSF53335">
    <property type="entry name" value="S-adenosyl-L-methionine-dependent methyltransferases"/>
    <property type="match status" value="1"/>
</dbReference>
<evidence type="ECO:0000313" key="1">
    <source>
        <dbReference type="EMBL" id="KAI1873632.1"/>
    </source>
</evidence>
<protein>
    <submittedName>
        <fullName evidence="1">Uncharacterized protein</fullName>
    </submittedName>
</protein>
<name>A0A9P9WPI2_9PEZI</name>
<dbReference type="Proteomes" id="UP000829685">
    <property type="component" value="Unassembled WGS sequence"/>
</dbReference>